<dbReference type="PANTHER" id="PTHR43236:SF2">
    <property type="entry name" value="BLL0069 PROTEIN"/>
    <property type="match status" value="1"/>
</dbReference>
<protein>
    <submittedName>
        <fullName evidence="3">Helix-turn-helix transcriptional regulator</fullName>
    </submittedName>
</protein>
<comment type="caution">
    <text evidence="3">The sequence shown here is derived from an EMBL/GenBank/DDBJ whole genome shotgun (WGS) entry which is preliminary data.</text>
</comment>
<dbReference type="InterPro" id="IPR052345">
    <property type="entry name" value="Rad_response_metalloprotease"/>
</dbReference>
<accession>A0ABU3ATX9</accession>
<name>A0ABU3ATX9_9ACTN</name>
<dbReference type="SMART" id="SM00530">
    <property type="entry name" value="HTH_XRE"/>
    <property type="match status" value="1"/>
</dbReference>
<organism evidence="3 4">
    <name type="scientific">Streptomyces lancefieldiae</name>
    <dbReference type="NCBI Taxonomy" id="3075520"/>
    <lineage>
        <taxon>Bacteria</taxon>
        <taxon>Bacillati</taxon>
        <taxon>Actinomycetota</taxon>
        <taxon>Actinomycetes</taxon>
        <taxon>Kitasatosporales</taxon>
        <taxon>Streptomycetaceae</taxon>
        <taxon>Streptomyces</taxon>
    </lineage>
</organism>
<dbReference type="InterPro" id="IPR001387">
    <property type="entry name" value="Cro/C1-type_HTH"/>
</dbReference>
<dbReference type="RefSeq" id="WP_311576509.1">
    <property type="nucleotide sequence ID" value="NZ_JAVRFH010000030.1"/>
</dbReference>
<keyword evidence="4" id="KW-1185">Reference proteome</keyword>
<dbReference type="Pfam" id="PF01381">
    <property type="entry name" value="HTH_3"/>
    <property type="match status" value="1"/>
</dbReference>
<feature type="region of interest" description="Disordered" evidence="1">
    <location>
        <begin position="170"/>
        <end position="190"/>
    </location>
</feature>
<evidence type="ECO:0000313" key="4">
    <source>
        <dbReference type="Proteomes" id="UP001180724"/>
    </source>
</evidence>
<dbReference type="InterPro" id="IPR010982">
    <property type="entry name" value="Lambda_DNA-bd_dom_sf"/>
</dbReference>
<sequence length="430" mass="48002">MKSSLQFYGGMPLPVRVIAPSRLAALRERAGLSKAELARRVGVSTRMVFFYEKGRHTPTPQRLQKMAAALHCDVEELTGVRRGEEGLVDLRFAAGLTLDQAVELLRRTRVGRDLCLSPPRLSALEQGRPVLGRNWRDRDVVGRLPTALAKIYGVPVRMVVDAWMRTRPDESAPVRPRLQPQRGSSDSAEAAWRSLNERQQVYLGEILRDERMTETEMWMRRTHHLPVPRPAEWRKLPLALHAPADVVGYTRLQERLRRNGVHDPGAGATVHALARRGLLVTSTDVVHHAEAGEVTRVRVEMTRRGRAAARAGLGERAEQQPDTPLLSEWLWGVMARVADAGPDGLERDALSGRAPFYLGVGYKNRSAGRPSRGFIDEVPVLAADGSHVVGYRWKLTPVGLRHAVEYLDEYRRRYPQVDTTGVAALAGEHS</sequence>
<dbReference type="EMBL" id="JAVRFH010000030">
    <property type="protein sequence ID" value="MDT0613611.1"/>
    <property type="molecule type" value="Genomic_DNA"/>
</dbReference>
<evidence type="ECO:0000313" key="3">
    <source>
        <dbReference type="EMBL" id="MDT0613611.1"/>
    </source>
</evidence>
<evidence type="ECO:0000256" key="1">
    <source>
        <dbReference type="SAM" id="MobiDB-lite"/>
    </source>
</evidence>
<dbReference type="PROSITE" id="PS50943">
    <property type="entry name" value="HTH_CROC1"/>
    <property type="match status" value="1"/>
</dbReference>
<dbReference type="Proteomes" id="UP001180724">
    <property type="component" value="Unassembled WGS sequence"/>
</dbReference>
<feature type="domain" description="HTH cro/C1-type" evidence="2">
    <location>
        <begin position="23"/>
        <end position="77"/>
    </location>
</feature>
<evidence type="ECO:0000259" key="2">
    <source>
        <dbReference type="PROSITE" id="PS50943"/>
    </source>
</evidence>
<dbReference type="Gene3D" id="1.10.260.40">
    <property type="entry name" value="lambda repressor-like DNA-binding domains"/>
    <property type="match status" value="1"/>
</dbReference>
<proteinExistence type="predicted"/>
<dbReference type="PANTHER" id="PTHR43236">
    <property type="entry name" value="ANTITOXIN HIGA1"/>
    <property type="match status" value="1"/>
</dbReference>
<dbReference type="SUPFAM" id="SSF47413">
    <property type="entry name" value="lambda repressor-like DNA-binding domains"/>
    <property type="match status" value="1"/>
</dbReference>
<dbReference type="CDD" id="cd00093">
    <property type="entry name" value="HTH_XRE"/>
    <property type="match status" value="1"/>
</dbReference>
<gene>
    <name evidence="3" type="ORF">RM812_25800</name>
</gene>
<reference evidence="3" key="1">
    <citation type="submission" date="2024-05" db="EMBL/GenBank/DDBJ databases">
        <title>30 novel species of actinomycetes from the DSMZ collection.</title>
        <authorList>
            <person name="Nouioui I."/>
        </authorList>
    </citation>
    <scope>NUCLEOTIDE SEQUENCE</scope>
    <source>
        <strain evidence="3">DSM 40712</strain>
    </source>
</reference>